<protein>
    <recommendedName>
        <fullName evidence="19">Cytochrome P450</fullName>
    </recommendedName>
</protein>
<keyword evidence="6 14" id="KW-0349">Heme</keyword>
<comment type="function">
    <text evidence="2">May be involved in the metabolism of insect hormones and in the breakdown of synthetic insecticides.</text>
</comment>
<dbReference type="GO" id="GO:0005506">
    <property type="term" value="F:iron ion binding"/>
    <property type="evidence" value="ECO:0007669"/>
    <property type="project" value="InterPro"/>
</dbReference>
<keyword evidence="10 15" id="KW-0560">Oxidoreductase</keyword>
<evidence type="ECO:0000256" key="15">
    <source>
        <dbReference type="RuleBase" id="RU000461"/>
    </source>
</evidence>
<evidence type="ECO:0000256" key="1">
    <source>
        <dbReference type="ARBA" id="ARBA00001971"/>
    </source>
</evidence>
<comment type="cofactor">
    <cofactor evidence="1 14">
        <name>heme</name>
        <dbReference type="ChEBI" id="CHEBI:30413"/>
    </cofactor>
</comment>
<keyword evidence="7 14" id="KW-0479">Metal-binding</keyword>
<dbReference type="SUPFAM" id="SSF48264">
    <property type="entry name" value="Cytochrome P450"/>
    <property type="match status" value="1"/>
</dbReference>
<evidence type="ECO:0000313" key="18">
    <source>
        <dbReference type="Proteomes" id="UP001152759"/>
    </source>
</evidence>
<evidence type="ECO:0000313" key="17">
    <source>
        <dbReference type="EMBL" id="CAH0394424.1"/>
    </source>
</evidence>
<name>A0A9P0AJJ9_BEMTA</name>
<evidence type="ECO:0000256" key="12">
    <source>
        <dbReference type="ARBA" id="ARBA00023033"/>
    </source>
</evidence>
<keyword evidence="12 15" id="KW-0503">Monooxygenase</keyword>
<organism evidence="17 18">
    <name type="scientific">Bemisia tabaci</name>
    <name type="common">Sweetpotato whitefly</name>
    <name type="synonym">Aleurodes tabaci</name>
    <dbReference type="NCBI Taxonomy" id="7038"/>
    <lineage>
        <taxon>Eukaryota</taxon>
        <taxon>Metazoa</taxon>
        <taxon>Ecdysozoa</taxon>
        <taxon>Arthropoda</taxon>
        <taxon>Hexapoda</taxon>
        <taxon>Insecta</taxon>
        <taxon>Pterygota</taxon>
        <taxon>Neoptera</taxon>
        <taxon>Paraneoptera</taxon>
        <taxon>Hemiptera</taxon>
        <taxon>Sternorrhyncha</taxon>
        <taxon>Aleyrodoidea</taxon>
        <taxon>Aleyrodidae</taxon>
        <taxon>Aleyrodinae</taxon>
        <taxon>Bemisia</taxon>
    </lineage>
</organism>
<evidence type="ECO:0000256" key="13">
    <source>
        <dbReference type="ARBA" id="ARBA00023136"/>
    </source>
</evidence>
<dbReference type="KEGG" id="btab:109044439"/>
<dbReference type="PANTHER" id="PTHR24291">
    <property type="entry name" value="CYTOCHROME P450 FAMILY 4"/>
    <property type="match status" value="1"/>
</dbReference>
<dbReference type="PRINTS" id="PR00465">
    <property type="entry name" value="EP450IV"/>
</dbReference>
<accession>A0A9P0AJJ9</accession>
<dbReference type="GO" id="GO:0016705">
    <property type="term" value="F:oxidoreductase activity, acting on paired donors, with incorporation or reduction of molecular oxygen"/>
    <property type="evidence" value="ECO:0007669"/>
    <property type="project" value="InterPro"/>
</dbReference>
<evidence type="ECO:0008006" key="19">
    <source>
        <dbReference type="Google" id="ProtNLM"/>
    </source>
</evidence>
<dbReference type="PRINTS" id="PR00385">
    <property type="entry name" value="P450"/>
</dbReference>
<dbReference type="InterPro" id="IPR036396">
    <property type="entry name" value="Cyt_P450_sf"/>
</dbReference>
<dbReference type="Proteomes" id="UP001152759">
    <property type="component" value="Chromosome 8"/>
</dbReference>
<evidence type="ECO:0000256" key="16">
    <source>
        <dbReference type="SAM" id="Phobius"/>
    </source>
</evidence>
<reference evidence="17" key="1">
    <citation type="submission" date="2021-12" db="EMBL/GenBank/DDBJ databases">
        <authorList>
            <person name="King R."/>
        </authorList>
    </citation>
    <scope>NUCLEOTIDE SEQUENCE</scope>
</reference>
<dbReference type="Pfam" id="PF00067">
    <property type="entry name" value="p450"/>
    <property type="match status" value="1"/>
</dbReference>
<comment type="subcellular location">
    <subcellularLocation>
        <location evidence="4">Endoplasmic reticulum membrane</location>
        <topology evidence="4">Peripheral membrane protein</topology>
    </subcellularLocation>
    <subcellularLocation>
        <location evidence="3">Microsome membrane</location>
        <topology evidence="3">Peripheral membrane protein</topology>
    </subcellularLocation>
</comment>
<comment type="similarity">
    <text evidence="5 15">Belongs to the cytochrome P450 family.</text>
</comment>
<proteinExistence type="inferred from homology"/>
<evidence type="ECO:0000256" key="14">
    <source>
        <dbReference type="PIRSR" id="PIRSR602403-1"/>
    </source>
</evidence>
<dbReference type="GO" id="GO:0004497">
    <property type="term" value="F:monooxygenase activity"/>
    <property type="evidence" value="ECO:0007669"/>
    <property type="project" value="UniProtKB-KW"/>
</dbReference>
<evidence type="ECO:0000256" key="11">
    <source>
        <dbReference type="ARBA" id="ARBA00023004"/>
    </source>
</evidence>
<dbReference type="EMBL" id="OU963869">
    <property type="protein sequence ID" value="CAH0394424.1"/>
    <property type="molecule type" value="Genomic_DNA"/>
</dbReference>
<evidence type="ECO:0000256" key="4">
    <source>
        <dbReference type="ARBA" id="ARBA00004406"/>
    </source>
</evidence>
<keyword evidence="13 16" id="KW-0472">Membrane</keyword>
<evidence type="ECO:0000256" key="3">
    <source>
        <dbReference type="ARBA" id="ARBA00004174"/>
    </source>
</evidence>
<dbReference type="InterPro" id="IPR001128">
    <property type="entry name" value="Cyt_P450"/>
</dbReference>
<dbReference type="PROSITE" id="PS00086">
    <property type="entry name" value="CYTOCHROME_P450"/>
    <property type="match status" value="1"/>
</dbReference>
<keyword evidence="9" id="KW-0492">Microsome</keyword>
<evidence type="ECO:0000256" key="8">
    <source>
        <dbReference type="ARBA" id="ARBA00022824"/>
    </source>
</evidence>
<evidence type="ECO:0000256" key="9">
    <source>
        <dbReference type="ARBA" id="ARBA00022848"/>
    </source>
</evidence>
<evidence type="ECO:0000256" key="5">
    <source>
        <dbReference type="ARBA" id="ARBA00010617"/>
    </source>
</evidence>
<keyword evidence="16" id="KW-1133">Transmembrane helix</keyword>
<dbReference type="AlphaFoldDB" id="A0A9P0AJJ9"/>
<dbReference type="CDD" id="cd20628">
    <property type="entry name" value="CYP4"/>
    <property type="match status" value="1"/>
</dbReference>
<evidence type="ECO:0000256" key="6">
    <source>
        <dbReference type="ARBA" id="ARBA00022617"/>
    </source>
</evidence>
<feature type="binding site" description="axial binding residue" evidence="14">
    <location>
        <position position="461"/>
    </location>
    <ligand>
        <name>heme</name>
        <dbReference type="ChEBI" id="CHEBI:30413"/>
    </ligand>
    <ligandPart>
        <name>Fe</name>
        <dbReference type="ChEBI" id="CHEBI:18248"/>
    </ligandPart>
</feature>
<dbReference type="InterPro" id="IPR050196">
    <property type="entry name" value="Cytochrome_P450_Monoox"/>
</dbReference>
<dbReference type="GO" id="GO:0020037">
    <property type="term" value="F:heme binding"/>
    <property type="evidence" value="ECO:0007669"/>
    <property type="project" value="InterPro"/>
</dbReference>
<feature type="transmembrane region" description="Helical" evidence="16">
    <location>
        <begin position="12"/>
        <end position="29"/>
    </location>
</feature>
<evidence type="ECO:0000256" key="7">
    <source>
        <dbReference type="ARBA" id="ARBA00022723"/>
    </source>
</evidence>
<evidence type="ECO:0000256" key="10">
    <source>
        <dbReference type="ARBA" id="ARBA00023002"/>
    </source>
</evidence>
<keyword evidence="16" id="KW-0812">Transmembrane</keyword>
<dbReference type="InterPro" id="IPR017972">
    <property type="entry name" value="Cyt_P450_CS"/>
</dbReference>
<sequence>MEILIPGLSDVTGALLTILCICLTLTWGIHKWNRRHKERLASKFPGPTALPFVGNVLSLLNKTHYDLLWIVTGYCEEYGSPSKFWLGSKLLVFITKPEDIQIILNSSKTLAKDAVFYKVGQAGIGTGLITAPLEKWKKTRKMLTPSFAPREITRFMPVMSKRATIIVQKMQHHCGSGVEVEFYPYFFTASLDTICEASFGVKVDSQLGRSRDWAEVLFRVLPLFVERFFTPLLYMDYIYEKTSSAKVMKKDCDDFRDFSKNMINERRKHISKNYGNNNDDMNGAGVDCPKYLLDAIHNFQEDSIYTYSETDKIDETVTFILAGSETAAQTNCFVLLMLAIHPEYQEKVFEEQYNIFGNADKPVTLDDLDKMKYLEQVIKETLRLFPAVPIFARYAEEDTKLTQNYVLPAGATAIIYPFFTHYDTELWPEPKKFNPDNFTAEKMANRHKYAYIPFSGGARNCIGKKFSMLAMKTTLSIFIRQFRVSTTTKLEDIKVYMDVVLRCKCGWNMTLEQRINQKS</sequence>
<dbReference type="PANTHER" id="PTHR24291:SF189">
    <property type="entry name" value="CYTOCHROME P450 4C3-RELATED"/>
    <property type="match status" value="1"/>
</dbReference>
<dbReference type="FunFam" id="1.10.630.10:FF:000182">
    <property type="entry name" value="Cytochrome P450 3A4"/>
    <property type="match status" value="1"/>
</dbReference>
<keyword evidence="11 14" id="KW-0408">Iron</keyword>
<dbReference type="InterPro" id="IPR002403">
    <property type="entry name" value="Cyt_P450_E_grp-IV"/>
</dbReference>
<dbReference type="Gene3D" id="1.10.630.10">
    <property type="entry name" value="Cytochrome P450"/>
    <property type="match status" value="1"/>
</dbReference>
<keyword evidence="18" id="KW-1185">Reference proteome</keyword>
<evidence type="ECO:0000256" key="2">
    <source>
        <dbReference type="ARBA" id="ARBA00003690"/>
    </source>
</evidence>
<keyword evidence="8" id="KW-0256">Endoplasmic reticulum</keyword>
<gene>
    <name evidence="17" type="ORF">BEMITA_LOCUS12722</name>
</gene>
<dbReference type="GO" id="GO:0005789">
    <property type="term" value="C:endoplasmic reticulum membrane"/>
    <property type="evidence" value="ECO:0007669"/>
    <property type="project" value="UniProtKB-SubCell"/>
</dbReference>